<dbReference type="Proteomes" id="UP000006729">
    <property type="component" value="Chromosome 19"/>
</dbReference>
<accession>U5FJ36</accession>
<proteinExistence type="predicted"/>
<keyword evidence="3" id="KW-1185">Reference proteome</keyword>
<name>U5FJ36_POPTR</name>
<sequence>MNRKHNHKNHGPRCQYPHPHDESPSERGSQKFLFPSCRLPMIVIPGDKLSAFSGLIKARERNRNRRGAGHREPGRI</sequence>
<gene>
    <name evidence="2" type="ORF">POPTR_019G106800</name>
</gene>
<dbReference type="AlphaFoldDB" id="U5FJ36"/>
<organism evidence="2 3">
    <name type="scientific">Populus trichocarpa</name>
    <name type="common">Western balsam poplar</name>
    <name type="synonym">Populus balsamifera subsp. trichocarpa</name>
    <dbReference type="NCBI Taxonomy" id="3694"/>
    <lineage>
        <taxon>Eukaryota</taxon>
        <taxon>Viridiplantae</taxon>
        <taxon>Streptophyta</taxon>
        <taxon>Embryophyta</taxon>
        <taxon>Tracheophyta</taxon>
        <taxon>Spermatophyta</taxon>
        <taxon>Magnoliopsida</taxon>
        <taxon>eudicotyledons</taxon>
        <taxon>Gunneridae</taxon>
        <taxon>Pentapetalae</taxon>
        <taxon>rosids</taxon>
        <taxon>fabids</taxon>
        <taxon>Malpighiales</taxon>
        <taxon>Salicaceae</taxon>
        <taxon>Saliceae</taxon>
        <taxon>Populus</taxon>
    </lineage>
</organism>
<dbReference type="EMBL" id="CM009308">
    <property type="protein sequence ID" value="PNS91473.1"/>
    <property type="molecule type" value="Genomic_DNA"/>
</dbReference>
<evidence type="ECO:0000313" key="3">
    <source>
        <dbReference type="Proteomes" id="UP000006729"/>
    </source>
</evidence>
<evidence type="ECO:0000256" key="1">
    <source>
        <dbReference type="SAM" id="MobiDB-lite"/>
    </source>
</evidence>
<feature type="compositionally biased region" description="Basic residues" evidence="1">
    <location>
        <begin position="1"/>
        <end position="11"/>
    </location>
</feature>
<evidence type="ECO:0000313" key="2">
    <source>
        <dbReference type="EMBL" id="PNS91473.1"/>
    </source>
</evidence>
<protein>
    <submittedName>
        <fullName evidence="2">Uncharacterized protein</fullName>
    </submittedName>
</protein>
<dbReference type="HOGENOM" id="CLU_2659114_0_0_1"/>
<dbReference type="InParanoid" id="U5FJ36"/>
<feature type="compositionally biased region" description="Basic and acidic residues" evidence="1">
    <location>
        <begin position="18"/>
        <end position="29"/>
    </location>
</feature>
<feature type="region of interest" description="Disordered" evidence="1">
    <location>
        <begin position="1"/>
        <end position="31"/>
    </location>
</feature>
<reference evidence="2 3" key="1">
    <citation type="journal article" date="2006" name="Science">
        <title>The genome of black cottonwood, Populus trichocarpa (Torr. &amp; Gray).</title>
        <authorList>
            <person name="Tuskan G.A."/>
            <person name="Difazio S."/>
            <person name="Jansson S."/>
            <person name="Bohlmann J."/>
            <person name="Grigoriev I."/>
            <person name="Hellsten U."/>
            <person name="Putnam N."/>
            <person name="Ralph S."/>
            <person name="Rombauts S."/>
            <person name="Salamov A."/>
            <person name="Schein J."/>
            <person name="Sterck L."/>
            <person name="Aerts A."/>
            <person name="Bhalerao R.R."/>
            <person name="Bhalerao R.P."/>
            <person name="Blaudez D."/>
            <person name="Boerjan W."/>
            <person name="Brun A."/>
            <person name="Brunner A."/>
            <person name="Busov V."/>
            <person name="Campbell M."/>
            <person name="Carlson J."/>
            <person name="Chalot M."/>
            <person name="Chapman J."/>
            <person name="Chen G.L."/>
            <person name="Cooper D."/>
            <person name="Coutinho P.M."/>
            <person name="Couturier J."/>
            <person name="Covert S."/>
            <person name="Cronk Q."/>
            <person name="Cunningham R."/>
            <person name="Davis J."/>
            <person name="Degroeve S."/>
            <person name="Dejardin A."/>
            <person name="Depamphilis C."/>
            <person name="Detter J."/>
            <person name="Dirks B."/>
            <person name="Dubchak I."/>
            <person name="Duplessis S."/>
            <person name="Ehlting J."/>
            <person name="Ellis B."/>
            <person name="Gendler K."/>
            <person name="Goodstein D."/>
            <person name="Gribskov M."/>
            <person name="Grimwood J."/>
            <person name="Groover A."/>
            <person name="Gunter L."/>
            <person name="Hamberger B."/>
            <person name="Heinze B."/>
            <person name="Helariutta Y."/>
            <person name="Henrissat B."/>
            <person name="Holligan D."/>
            <person name="Holt R."/>
            <person name="Huang W."/>
            <person name="Islam-Faridi N."/>
            <person name="Jones S."/>
            <person name="Jones-Rhoades M."/>
            <person name="Jorgensen R."/>
            <person name="Joshi C."/>
            <person name="Kangasjarvi J."/>
            <person name="Karlsson J."/>
            <person name="Kelleher C."/>
            <person name="Kirkpatrick R."/>
            <person name="Kirst M."/>
            <person name="Kohler A."/>
            <person name="Kalluri U."/>
            <person name="Larimer F."/>
            <person name="Leebens-Mack J."/>
            <person name="Leple J.C."/>
            <person name="Locascio P."/>
            <person name="Lou Y."/>
            <person name="Lucas S."/>
            <person name="Martin F."/>
            <person name="Montanini B."/>
            <person name="Napoli C."/>
            <person name="Nelson D.R."/>
            <person name="Nelson C."/>
            <person name="Nieminen K."/>
            <person name="Nilsson O."/>
            <person name="Pereda V."/>
            <person name="Peter G."/>
            <person name="Philippe R."/>
            <person name="Pilate G."/>
            <person name="Poliakov A."/>
            <person name="Razumovskaya J."/>
            <person name="Richardson P."/>
            <person name="Rinaldi C."/>
            <person name="Ritland K."/>
            <person name="Rouze P."/>
            <person name="Ryaboy D."/>
            <person name="Schmutz J."/>
            <person name="Schrader J."/>
            <person name="Segerman B."/>
            <person name="Shin H."/>
            <person name="Siddiqui A."/>
            <person name="Sterky F."/>
            <person name="Terry A."/>
            <person name="Tsai C.J."/>
            <person name="Uberbacher E."/>
            <person name="Unneberg P."/>
            <person name="Vahala J."/>
            <person name="Wall K."/>
            <person name="Wessler S."/>
            <person name="Yang G."/>
            <person name="Yin T."/>
            <person name="Douglas C."/>
            <person name="Marra M."/>
            <person name="Sandberg G."/>
            <person name="Van de Peer Y."/>
            <person name="Rokhsar D."/>
        </authorList>
    </citation>
    <scope>NUCLEOTIDE SEQUENCE [LARGE SCALE GENOMIC DNA]</scope>
    <source>
        <strain evidence="3">cv. Nisqually</strain>
    </source>
</reference>